<dbReference type="AlphaFoldDB" id="A0A087GPC9"/>
<sequence>MGRNFWCLVMNNNNIRHIKTFSRNQVTEEEVAVIFPKDPPWFKPWMVPVMMLLVFSIAILIGIIQRCRTCRRGENSPSIHPISQTT</sequence>
<accession>A0A087GPC9</accession>
<protein>
    <submittedName>
        <fullName evidence="2">Uncharacterized protein</fullName>
    </submittedName>
</protein>
<keyword evidence="1" id="KW-0812">Transmembrane</keyword>
<keyword evidence="3" id="KW-1185">Reference proteome</keyword>
<evidence type="ECO:0000313" key="2">
    <source>
        <dbReference type="EMBL" id="KFK31731.1"/>
    </source>
</evidence>
<proteinExistence type="predicted"/>
<keyword evidence="1" id="KW-0472">Membrane</keyword>
<organism evidence="2 3">
    <name type="scientific">Arabis alpina</name>
    <name type="common">Alpine rock-cress</name>
    <dbReference type="NCBI Taxonomy" id="50452"/>
    <lineage>
        <taxon>Eukaryota</taxon>
        <taxon>Viridiplantae</taxon>
        <taxon>Streptophyta</taxon>
        <taxon>Embryophyta</taxon>
        <taxon>Tracheophyta</taxon>
        <taxon>Spermatophyta</taxon>
        <taxon>Magnoliopsida</taxon>
        <taxon>eudicotyledons</taxon>
        <taxon>Gunneridae</taxon>
        <taxon>Pentapetalae</taxon>
        <taxon>rosids</taxon>
        <taxon>malvids</taxon>
        <taxon>Brassicales</taxon>
        <taxon>Brassicaceae</taxon>
        <taxon>Arabideae</taxon>
        <taxon>Arabis</taxon>
    </lineage>
</organism>
<keyword evidence="1" id="KW-1133">Transmembrane helix</keyword>
<dbReference type="Gramene" id="KFK31731">
    <property type="protein sequence ID" value="KFK31731"/>
    <property type="gene ID" value="AALP_AA6G151700"/>
</dbReference>
<feature type="transmembrane region" description="Helical" evidence="1">
    <location>
        <begin position="45"/>
        <end position="64"/>
    </location>
</feature>
<gene>
    <name evidence="2" type="ordered locus">AALP_Aa6g151700</name>
</gene>
<dbReference type="OMA" id="KIWWLFM"/>
<name>A0A087GPC9_ARAAL</name>
<evidence type="ECO:0000313" key="3">
    <source>
        <dbReference type="Proteomes" id="UP000029120"/>
    </source>
</evidence>
<dbReference type="Proteomes" id="UP000029120">
    <property type="component" value="Chromosome 6"/>
</dbReference>
<reference evidence="3" key="1">
    <citation type="journal article" date="2015" name="Nat. Plants">
        <title>Genome expansion of Arabis alpina linked with retrotransposition and reduced symmetric DNA methylation.</title>
        <authorList>
            <person name="Willing E.M."/>
            <person name="Rawat V."/>
            <person name="Mandakova T."/>
            <person name="Maumus F."/>
            <person name="James G.V."/>
            <person name="Nordstroem K.J."/>
            <person name="Becker C."/>
            <person name="Warthmann N."/>
            <person name="Chica C."/>
            <person name="Szarzynska B."/>
            <person name="Zytnicki M."/>
            <person name="Albani M.C."/>
            <person name="Kiefer C."/>
            <person name="Bergonzi S."/>
            <person name="Castaings L."/>
            <person name="Mateos J.L."/>
            <person name="Berns M.C."/>
            <person name="Bujdoso N."/>
            <person name="Piofczyk T."/>
            <person name="de Lorenzo L."/>
            <person name="Barrero-Sicilia C."/>
            <person name="Mateos I."/>
            <person name="Piednoel M."/>
            <person name="Hagmann J."/>
            <person name="Chen-Min-Tao R."/>
            <person name="Iglesias-Fernandez R."/>
            <person name="Schuster S.C."/>
            <person name="Alonso-Blanco C."/>
            <person name="Roudier F."/>
            <person name="Carbonero P."/>
            <person name="Paz-Ares J."/>
            <person name="Davis S.J."/>
            <person name="Pecinka A."/>
            <person name="Quesneville H."/>
            <person name="Colot V."/>
            <person name="Lysak M.A."/>
            <person name="Weigel D."/>
            <person name="Coupland G."/>
            <person name="Schneeberger K."/>
        </authorList>
    </citation>
    <scope>NUCLEOTIDE SEQUENCE [LARGE SCALE GENOMIC DNA]</scope>
    <source>
        <strain evidence="3">cv. Pajares</strain>
    </source>
</reference>
<evidence type="ECO:0000256" key="1">
    <source>
        <dbReference type="SAM" id="Phobius"/>
    </source>
</evidence>
<dbReference type="EMBL" id="CM002874">
    <property type="protein sequence ID" value="KFK31731.1"/>
    <property type="molecule type" value="Genomic_DNA"/>
</dbReference>
<dbReference type="OrthoDB" id="1098972at2759"/>